<gene>
    <name evidence="2" type="ORF">GSOID_T00010372001</name>
</gene>
<keyword evidence="3" id="KW-1185">Reference proteome</keyword>
<evidence type="ECO:0000256" key="1">
    <source>
        <dbReference type="SAM" id="Coils"/>
    </source>
</evidence>
<keyword evidence="1" id="KW-0175">Coiled coil</keyword>
<accession>E4XFW5</accession>
<sequence>MTGIPQRALEKSVEGLECEILRLREKNAKLEALLTNHEPLPIDEYKMRIAEFDCRLSDLRTSYFRRLNELPREALKMEHQKRALIKKKHRVPLCLMSLKKPASRLKRFKSRTFDCFRSSATRTRSISICIKSVSRLETCSKYKRRKRKFLKAKYCSSKLKLKASRSSSASSKKKKCFKLHKLRMENRNFLFVPRTAHAF</sequence>
<reference evidence="2" key="1">
    <citation type="journal article" date="2010" name="Science">
        <title>Plasticity of animal genome architecture unmasked by rapid evolution of a pelagic tunicate.</title>
        <authorList>
            <person name="Denoeud F."/>
            <person name="Henriet S."/>
            <person name="Mungpakdee S."/>
            <person name="Aury J.M."/>
            <person name="Da Silva C."/>
            <person name="Brinkmann H."/>
            <person name="Mikhaleva J."/>
            <person name="Olsen L.C."/>
            <person name="Jubin C."/>
            <person name="Canestro C."/>
            <person name="Bouquet J.M."/>
            <person name="Danks G."/>
            <person name="Poulain J."/>
            <person name="Campsteijn C."/>
            <person name="Adamski M."/>
            <person name="Cross I."/>
            <person name="Yadetie F."/>
            <person name="Muffato M."/>
            <person name="Louis A."/>
            <person name="Butcher S."/>
            <person name="Tsagkogeorga G."/>
            <person name="Konrad A."/>
            <person name="Singh S."/>
            <person name="Jensen M.F."/>
            <person name="Cong E.H."/>
            <person name="Eikeseth-Otteraa H."/>
            <person name="Noel B."/>
            <person name="Anthouard V."/>
            <person name="Porcel B.M."/>
            <person name="Kachouri-Lafond R."/>
            <person name="Nishino A."/>
            <person name="Ugolini M."/>
            <person name="Chourrout P."/>
            <person name="Nishida H."/>
            <person name="Aasland R."/>
            <person name="Huzurbazar S."/>
            <person name="Westhof E."/>
            <person name="Delsuc F."/>
            <person name="Lehrach H."/>
            <person name="Reinhardt R."/>
            <person name="Weissenbach J."/>
            <person name="Roy S.W."/>
            <person name="Artiguenave F."/>
            <person name="Postlethwait J.H."/>
            <person name="Manak J.R."/>
            <person name="Thompson E.M."/>
            <person name="Jaillon O."/>
            <person name="Du Pasquier L."/>
            <person name="Boudinot P."/>
            <person name="Liberles D.A."/>
            <person name="Volff J.N."/>
            <person name="Philippe H."/>
            <person name="Lenhard B."/>
            <person name="Roest Crollius H."/>
            <person name="Wincker P."/>
            <person name="Chourrout D."/>
        </authorList>
    </citation>
    <scope>NUCLEOTIDE SEQUENCE [LARGE SCALE GENOMIC DNA]</scope>
</reference>
<dbReference type="AlphaFoldDB" id="E4XFW5"/>
<dbReference type="Proteomes" id="UP000001307">
    <property type="component" value="Unassembled WGS sequence"/>
</dbReference>
<protein>
    <submittedName>
        <fullName evidence="2">Uncharacterized protein</fullName>
    </submittedName>
</protein>
<name>E4XFW5_OIKDI</name>
<proteinExistence type="predicted"/>
<dbReference type="EMBL" id="FN653046">
    <property type="protein sequence ID" value="CBY24505.1"/>
    <property type="molecule type" value="Genomic_DNA"/>
</dbReference>
<dbReference type="InParanoid" id="E4XFW5"/>
<evidence type="ECO:0000313" key="2">
    <source>
        <dbReference type="EMBL" id="CBY24505.1"/>
    </source>
</evidence>
<feature type="coiled-coil region" evidence="1">
    <location>
        <begin position="6"/>
        <end position="33"/>
    </location>
</feature>
<evidence type="ECO:0000313" key="3">
    <source>
        <dbReference type="Proteomes" id="UP000001307"/>
    </source>
</evidence>
<organism evidence="2">
    <name type="scientific">Oikopleura dioica</name>
    <name type="common">Tunicate</name>
    <dbReference type="NCBI Taxonomy" id="34765"/>
    <lineage>
        <taxon>Eukaryota</taxon>
        <taxon>Metazoa</taxon>
        <taxon>Chordata</taxon>
        <taxon>Tunicata</taxon>
        <taxon>Appendicularia</taxon>
        <taxon>Copelata</taxon>
        <taxon>Oikopleuridae</taxon>
        <taxon>Oikopleura</taxon>
    </lineage>
</organism>